<evidence type="ECO:0000313" key="5">
    <source>
        <dbReference type="Proteomes" id="UP000486602"/>
    </source>
</evidence>
<dbReference type="EMBL" id="JAAGVY010000004">
    <property type="protein sequence ID" value="NEN22673.1"/>
    <property type="molecule type" value="Genomic_DNA"/>
</dbReference>
<dbReference type="InterPro" id="IPR012337">
    <property type="entry name" value="RNaseH-like_sf"/>
</dbReference>
<proteinExistence type="predicted"/>
<dbReference type="AlphaFoldDB" id="A0A7K3WLZ6"/>
<accession>A0A7K3WLZ6</accession>
<evidence type="ECO:0000256" key="1">
    <source>
        <dbReference type="ARBA" id="ARBA00025483"/>
    </source>
</evidence>
<dbReference type="SUPFAM" id="SSF53098">
    <property type="entry name" value="Ribonuclease H-like"/>
    <property type="match status" value="1"/>
</dbReference>
<name>A0A7K3WLZ6_9FLAO</name>
<dbReference type="PANTHER" id="PTHR30231">
    <property type="entry name" value="DNA POLYMERASE III SUBUNIT EPSILON"/>
    <property type="match status" value="1"/>
</dbReference>
<dbReference type="Pfam" id="PF00929">
    <property type="entry name" value="RNase_T"/>
    <property type="match status" value="1"/>
</dbReference>
<gene>
    <name evidence="4" type="ORF">G3O08_04025</name>
</gene>
<comment type="function">
    <text evidence="1">DNA polymerase III is a complex, multichain enzyme responsible for most of the replicative synthesis in bacteria. The epsilon subunit contain the editing function and is a proofreading 3'-5' exonuclease.</text>
</comment>
<dbReference type="GO" id="GO:0003677">
    <property type="term" value="F:DNA binding"/>
    <property type="evidence" value="ECO:0007669"/>
    <property type="project" value="InterPro"/>
</dbReference>
<dbReference type="PANTHER" id="PTHR30231:SF37">
    <property type="entry name" value="EXODEOXYRIBONUCLEASE 10"/>
    <property type="match status" value="1"/>
</dbReference>
<dbReference type="Proteomes" id="UP000486602">
    <property type="component" value="Unassembled WGS sequence"/>
</dbReference>
<dbReference type="InterPro" id="IPR036397">
    <property type="entry name" value="RNaseH_sf"/>
</dbReference>
<dbReference type="GO" id="GO:0008408">
    <property type="term" value="F:3'-5' exonuclease activity"/>
    <property type="evidence" value="ECO:0007669"/>
    <property type="project" value="TreeGrafter"/>
</dbReference>
<protein>
    <recommendedName>
        <fullName evidence="3">Exonuclease domain-containing protein</fullName>
    </recommendedName>
</protein>
<comment type="caution">
    <text evidence="4">The sequence shown here is derived from an EMBL/GenBank/DDBJ whole genome shotgun (WGS) entry which is preliminary data.</text>
</comment>
<feature type="domain" description="Exonuclease" evidence="3">
    <location>
        <begin position="1"/>
        <end position="166"/>
    </location>
</feature>
<sequence>MYTIIDIETTGGNNKSGRITEIAAFLHDGHKMIDKFTSLINPGIPIPPFIKNLTGISDEMVADAPTFEEIASELDRFTANAIFVAHNVNFDYSFIKEEFRRIGRDFKRKTLCTVQLSRASFPGLASYSLGKITRELNIILENAHRAEADAWATVKLFEKIILNESNAGLFDAHIGLPKPEIINSPFITTEFLESIPDECGVVRFYDKDDTLIYIKRSPQILTAISTKLRPNESKDYQQFITDVHRIDFDVTGSALTAQLIEANEMLKHKPKFNHGRFSMKTHFAIFSEKSDEYGEVLVLKRKKEGKNPLMTFGNFYEGLDFIKELGQQQDFEFRPSLFQNRKSPFLKPVNGAAHNLKKALLSSDSYLIIDEASTVNERMLIMVTDGIPTGYGVIDAHAPISASPEDMVQYAFADFPEMEMIVRSYLGKNLYEKVIPLT</sequence>
<reference evidence="4 5" key="1">
    <citation type="submission" date="2020-02" db="EMBL/GenBank/DDBJ databases">
        <title>Out from the shadows clarifying the taxonomy of the family Cryomorphaceae and related taxa by utilizing the GTDB taxonomic framework.</title>
        <authorList>
            <person name="Bowman J.P."/>
        </authorList>
    </citation>
    <scope>NUCLEOTIDE SEQUENCE [LARGE SCALE GENOMIC DNA]</scope>
    <source>
        <strain evidence="4 5">QSSC 1-22</strain>
    </source>
</reference>
<organism evidence="4 5">
    <name type="scientific">Cryomorpha ignava</name>
    <dbReference type="NCBI Taxonomy" id="101383"/>
    <lineage>
        <taxon>Bacteria</taxon>
        <taxon>Pseudomonadati</taxon>
        <taxon>Bacteroidota</taxon>
        <taxon>Flavobacteriia</taxon>
        <taxon>Flavobacteriales</taxon>
        <taxon>Cryomorphaceae</taxon>
        <taxon>Cryomorpha</taxon>
    </lineage>
</organism>
<dbReference type="InterPro" id="IPR035901">
    <property type="entry name" value="GIY-YIG_endonuc_sf"/>
</dbReference>
<dbReference type="NCBIfam" id="TIGR00573">
    <property type="entry name" value="dnaq"/>
    <property type="match status" value="1"/>
</dbReference>
<dbReference type="GO" id="GO:0005829">
    <property type="term" value="C:cytosol"/>
    <property type="evidence" value="ECO:0007669"/>
    <property type="project" value="TreeGrafter"/>
</dbReference>
<dbReference type="SMART" id="SM00479">
    <property type="entry name" value="EXOIII"/>
    <property type="match status" value="1"/>
</dbReference>
<dbReference type="RefSeq" id="WP_163283395.1">
    <property type="nucleotide sequence ID" value="NZ_JAAGVY010000004.1"/>
</dbReference>
<dbReference type="Gene3D" id="3.40.1440.10">
    <property type="entry name" value="GIY-YIG endonuclease"/>
    <property type="match status" value="1"/>
</dbReference>
<dbReference type="Gene3D" id="3.30.420.10">
    <property type="entry name" value="Ribonuclease H-like superfamily/Ribonuclease H"/>
    <property type="match status" value="1"/>
</dbReference>
<evidence type="ECO:0000313" key="4">
    <source>
        <dbReference type="EMBL" id="NEN22673.1"/>
    </source>
</evidence>
<dbReference type="FunFam" id="3.30.420.10:FF:000045">
    <property type="entry name" value="3'-5' exonuclease DinG"/>
    <property type="match status" value="1"/>
</dbReference>
<evidence type="ECO:0000256" key="2">
    <source>
        <dbReference type="ARBA" id="ARBA00026073"/>
    </source>
</evidence>
<dbReference type="GO" id="GO:0003887">
    <property type="term" value="F:DNA-directed DNA polymerase activity"/>
    <property type="evidence" value="ECO:0007669"/>
    <property type="project" value="InterPro"/>
</dbReference>
<dbReference type="InterPro" id="IPR013520">
    <property type="entry name" value="Ribonucl_H"/>
</dbReference>
<keyword evidence="5" id="KW-1185">Reference proteome</keyword>
<dbReference type="CDD" id="cd06127">
    <property type="entry name" value="DEDDh"/>
    <property type="match status" value="1"/>
</dbReference>
<comment type="subunit">
    <text evidence="2">DNA polymerase III contains a core (composed of alpha, epsilon and theta chains) that associates with a tau subunit. This core dimerizes to form the POLIII' complex. PolIII' associates with the gamma complex (composed of gamma, delta, delta', psi and chi chains) and with the beta chain to form the complete DNA polymerase III complex.</text>
</comment>
<dbReference type="GO" id="GO:0045004">
    <property type="term" value="P:DNA replication proofreading"/>
    <property type="evidence" value="ECO:0007669"/>
    <property type="project" value="TreeGrafter"/>
</dbReference>
<evidence type="ECO:0000259" key="3">
    <source>
        <dbReference type="SMART" id="SM00479"/>
    </source>
</evidence>
<dbReference type="InterPro" id="IPR006054">
    <property type="entry name" value="DnaQ"/>
</dbReference>